<evidence type="ECO:0000256" key="1">
    <source>
        <dbReference type="ARBA" id="ARBA00022741"/>
    </source>
</evidence>
<dbReference type="Proteomes" id="UP000030149">
    <property type="component" value="Unassembled WGS sequence"/>
</dbReference>
<keyword evidence="1 3" id="KW-0547">Nucleotide-binding</keyword>
<dbReference type="InterPro" id="IPR007560">
    <property type="entry name" value="Restrct_endonuc_IV_Mrr"/>
</dbReference>
<dbReference type="RefSeq" id="WP_023573494.1">
    <property type="nucleotide sequence ID" value="NZ_AVCS01000009.1"/>
</dbReference>
<dbReference type="GO" id="GO:0005524">
    <property type="term" value="F:ATP binding"/>
    <property type="evidence" value="ECO:0007669"/>
    <property type="project" value="UniProtKB-UniRule"/>
</dbReference>
<dbReference type="InterPro" id="IPR005144">
    <property type="entry name" value="ATP-cone_dom"/>
</dbReference>
<feature type="domain" description="ATP-cone" evidence="4">
    <location>
        <begin position="1"/>
        <end position="82"/>
    </location>
</feature>
<dbReference type="AlphaFoldDB" id="V6SFZ6"/>
<reference evidence="5 6" key="2">
    <citation type="journal article" date="2015" name="Stand. Genomic Sci.">
        <title>High quality draft genomic sequence of Flavobacterium enshiense DK69(T) and comparison among Flavobacterium genomes.</title>
        <authorList>
            <person name="Zeng Z."/>
            <person name="Chen C."/>
            <person name="Du H."/>
            <person name="Wang G."/>
            <person name="Li M."/>
        </authorList>
    </citation>
    <scope>NUCLEOTIDE SEQUENCE [LARGE SCALE GENOMIC DNA]</scope>
    <source>
        <strain evidence="5 6">DK69</strain>
    </source>
</reference>
<dbReference type="OrthoDB" id="320396at2"/>
<evidence type="ECO:0000256" key="3">
    <source>
        <dbReference type="PROSITE-ProRule" id="PRU00492"/>
    </source>
</evidence>
<protein>
    <recommendedName>
        <fullName evidence="4">ATP-cone domain-containing protein</fullName>
    </recommendedName>
</protein>
<dbReference type="Pfam" id="PF04471">
    <property type="entry name" value="Mrr_cat"/>
    <property type="match status" value="1"/>
</dbReference>
<dbReference type="PATRIC" id="fig|1107311.3.peg.1465"/>
<evidence type="ECO:0000313" key="5">
    <source>
        <dbReference type="EMBL" id="KGO96433.1"/>
    </source>
</evidence>
<proteinExistence type="predicted"/>
<evidence type="ECO:0000313" key="6">
    <source>
        <dbReference type="Proteomes" id="UP000030149"/>
    </source>
</evidence>
<evidence type="ECO:0000256" key="2">
    <source>
        <dbReference type="ARBA" id="ARBA00022840"/>
    </source>
</evidence>
<dbReference type="GO" id="GO:0009307">
    <property type="term" value="P:DNA restriction-modification system"/>
    <property type="evidence" value="ECO:0007669"/>
    <property type="project" value="InterPro"/>
</dbReference>
<accession>V6SFZ6</accession>
<dbReference type="STRING" id="1107311.Q767_05875"/>
<name>V6SFZ6_9FLAO</name>
<evidence type="ECO:0000259" key="4">
    <source>
        <dbReference type="PROSITE" id="PS51161"/>
    </source>
</evidence>
<dbReference type="Pfam" id="PF22357">
    <property type="entry name" value="AF1548-like_C"/>
    <property type="match status" value="1"/>
</dbReference>
<dbReference type="Gene3D" id="3.40.1350.10">
    <property type="match status" value="1"/>
</dbReference>
<dbReference type="GO" id="GO:0003677">
    <property type="term" value="F:DNA binding"/>
    <property type="evidence" value="ECO:0007669"/>
    <property type="project" value="InterPro"/>
</dbReference>
<reference evidence="6" key="1">
    <citation type="submission" date="2013-09" db="EMBL/GenBank/DDBJ databases">
        <authorList>
            <person name="Zeng Z."/>
            <person name="Chen C."/>
        </authorList>
    </citation>
    <scope>NUCLEOTIDE SEQUENCE [LARGE SCALE GENOMIC DNA]</scope>
    <source>
        <strain evidence="6">DK69</strain>
    </source>
</reference>
<dbReference type="eggNOG" id="COG1327">
    <property type="taxonomic scope" value="Bacteria"/>
</dbReference>
<sequence>MKVVKQSGDIVYFDREKLRNSLMLSGATNEKIEDILSIIEREIYDGMPTRKIYKMAFQLLKKTSKAHAARYNLKTAVQALGPAGFFFEKYVALLFRTEGFETKTNVILEGNCVSHEIDVMVKKGNAIAMVECKFHGSNEIKSDVKIPMYILSRFNDLKGKTHPVFSQEDTINKCWVITNNRFTSEAIDFGECSNLRLISWDFPVKECLKYKIEENGLYPVTCLTTLTQYEKEKLLIQDVLLASDLVNNSKLLSNIGINYKRIKNIIREASELCEYIGDNSSIFND</sequence>
<dbReference type="InterPro" id="IPR011335">
    <property type="entry name" value="Restrct_endonuc-II-like"/>
</dbReference>
<dbReference type="EMBL" id="JRLZ01000004">
    <property type="protein sequence ID" value="KGO96433.1"/>
    <property type="molecule type" value="Genomic_DNA"/>
</dbReference>
<dbReference type="PROSITE" id="PS51161">
    <property type="entry name" value="ATP_CONE"/>
    <property type="match status" value="1"/>
</dbReference>
<gene>
    <name evidence="5" type="ORF">Q767_05875</name>
</gene>
<keyword evidence="2 3" id="KW-0067">ATP-binding</keyword>
<dbReference type="SUPFAM" id="SSF52980">
    <property type="entry name" value="Restriction endonuclease-like"/>
    <property type="match status" value="1"/>
</dbReference>
<dbReference type="InterPro" id="IPR054374">
    <property type="entry name" value="AF1548-like_C"/>
</dbReference>
<dbReference type="InterPro" id="IPR011856">
    <property type="entry name" value="tRNA_endonuc-like_dom_sf"/>
</dbReference>
<keyword evidence="6" id="KW-1185">Reference proteome</keyword>
<dbReference type="GO" id="GO:0004519">
    <property type="term" value="F:endonuclease activity"/>
    <property type="evidence" value="ECO:0007669"/>
    <property type="project" value="InterPro"/>
</dbReference>
<organism evidence="5 6">
    <name type="scientific">Flavobacterium enshiense DK69</name>
    <dbReference type="NCBI Taxonomy" id="1107311"/>
    <lineage>
        <taxon>Bacteria</taxon>
        <taxon>Pseudomonadati</taxon>
        <taxon>Bacteroidota</taxon>
        <taxon>Flavobacteriia</taxon>
        <taxon>Flavobacteriales</taxon>
        <taxon>Flavobacteriaceae</taxon>
        <taxon>Flavobacterium</taxon>
    </lineage>
</organism>
<comment type="caution">
    <text evidence="5">The sequence shown here is derived from an EMBL/GenBank/DDBJ whole genome shotgun (WGS) entry which is preliminary data.</text>
</comment>
<dbReference type="Pfam" id="PF03477">
    <property type="entry name" value="ATP-cone"/>
    <property type="match status" value="1"/>
</dbReference>